<protein>
    <recommendedName>
        <fullName evidence="2">Peptidase MA-like domain-containing protein</fullName>
    </recommendedName>
</protein>
<keyword evidence="4" id="KW-1185">Reference proteome</keyword>
<keyword evidence="1" id="KW-0812">Transmembrane</keyword>
<sequence>MVLLAVISSLALFSAGIIVLYKMKKAWLSVSLFVLTLLAGAAVLVLAVIGSIQWPERTGRVQESGPYTILYRDGEGELADEVSAALHEMEPVVSGLLGEAPEARLTVRFSDRLLGEGVAYQSVGVYNWKTSTATLRSGISDWKSVLLHEYVHYRSHQYQALHGTPPGTIPQWFEEGLAMYVQHPLPPADPNEVEISRDLREIGTRQDFLAALEHTDVYAQSYFAVVQLIERYGKESVLLLMNSSSQDQFYARLEKLTGKSSADFSGSLMNAYRKDEEQMQETVKQFHDRLFKDDFEGAGQVLAAWSAAEGSRTAKEVEDYQHILLLHAGEWKELMYRLEQKRASRPYDMRFLDYALLAELTLLFDPEHAYGVVKEAQARITEDATSSHFINQAAEPYEWIAGNDPSEDYRMLIEDDLFFNQEIKEALFEKWQEDYPDETWWERSGKR</sequence>
<organism evidence="3 4">
    <name type="scientific">Bhargavaea cecembensis DSE10</name>
    <dbReference type="NCBI Taxonomy" id="1235279"/>
    <lineage>
        <taxon>Bacteria</taxon>
        <taxon>Bacillati</taxon>
        <taxon>Bacillota</taxon>
        <taxon>Bacilli</taxon>
        <taxon>Bacillales</taxon>
        <taxon>Caryophanaceae</taxon>
        <taxon>Bhargavaea</taxon>
    </lineage>
</organism>
<dbReference type="Proteomes" id="UP000011919">
    <property type="component" value="Unassembled WGS sequence"/>
</dbReference>
<evidence type="ECO:0000313" key="4">
    <source>
        <dbReference type="Proteomes" id="UP000011919"/>
    </source>
</evidence>
<evidence type="ECO:0000256" key="1">
    <source>
        <dbReference type="SAM" id="Phobius"/>
    </source>
</evidence>
<keyword evidence="1" id="KW-1133">Transmembrane helix</keyword>
<feature type="domain" description="Peptidase MA-like" evidence="2">
    <location>
        <begin position="117"/>
        <end position="245"/>
    </location>
</feature>
<keyword evidence="1" id="KW-0472">Membrane</keyword>
<evidence type="ECO:0000313" key="3">
    <source>
        <dbReference type="EMBL" id="EMR06216.1"/>
    </source>
</evidence>
<dbReference type="eggNOG" id="ENOG50319YD">
    <property type="taxonomic scope" value="Bacteria"/>
</dbReference>
<comment type="caution">
    <text evidence="3">The sequence shown here is derived from an EMBL/GenBank/DDBJ whole genome shotgun (WGS) entry which is preliminary data.</text>
</comment>
<accession>M7NGA6</accession>
<dbReference type="Pfam" id="PF13485">
    <property type="entry name" value="Peptidase_MA_2"/>
    <property type="match status" value="1"/>
</dbReference>
<gene>
    <name evidence="3" type="ORF">C772_01861</name>
</gene>
<reference evidence="3 4" key="1">
    <citation type="journal article" date="2013" name="Genome Announc.">
        <title>Draft Genome Sequence of Bhargavaea cecembensis Strain DSE10T, Isolated from a Deep-Sea Sediment Sample Collected at a Depth of 5,904 m from the Chagos-Laccadive Ridge System in the Indian Ocean.</title>
        <authorList>
            <person name="Shivaji S."/>
            <person name="Ara S."/>
            <person name="Begum Z."/>
            <person name="Ruth M."/>
            <person name="Singh A."/>
            <person name="Kumar Pinnaka A."/>
        </authorList>
    </citation>
    <scope>NUCLEOTIDE SEQUENCE [LARGE SCALE GENOMIC DNA]</scope>
    <source>
        <strain evidence="3 4">DSE10</strain>
    </source>
</reference>
<dbReference type="EMBL" id="AOFT01000008">
    <property type="protein sequence ID" value="EMR06216.1"/>
    <property type="molecule type" value="Genomic_DNA"/>
</dbReference>
<name>M7NGA6_9BACL</name>
<dbReference type="InterPro" id="IPR039568">
    <property type="entry name" value="Peptidase_MA-like_dom"/>
</dbReference>
<evidence type="ECO:0000259" key="2">
    <source>
        <dbReference type="Pfam" id="PF13485"/>
    </source>
</evidence>
<proteinExistence type="predicted"/>
<dbReference type="AlphaFoldDB" id="M7NGA6"/>
<feature type="transmembrane region" description="Helical" evidence="1">
    <location>
        <begin position="26"/>
        <end position="50"/>
    </location>
</feature>
<dbReference type="STRING" id="1235279.C772_01861"/>